<evidence type="ECO:0000313" key="3">
    <source>
        <dbReference type="Proteomes" id="UP000050794"/>
    </source>
</evidence>
<reference evidence="2 3" key="2">
    <citation type="submission" date="2018-11" db="EMBL/GenBank/DDBJ databases">
        <authorList>
            <consortium name="Pathogen Informatics"/>
        </authorList>
    </citation>
    <scope>NUCLEOTIDE SEQUENCE [LARGE SCALE GENOMIC DNA]</scope>
</reference>
<accession>A0A183UES8</accession>
<proteinExistence type="predicted"/>
<evidence type="ECO:0000313" key="4">
    <source>
        <dbReference type="WBParaSite" id="TCNE_0000699801-mRNA-1"/>
    </source>
</evidence>
<dbReference type="Proteomes" id="UP000050794">
    <property type="component" value="Unassembled WGS sequence"/>
</dbReference>
<keyword evidence="3" id="KW-1185">Reference proteome</keyword>
<dbReference type="EMBL" id="UYWY01019594">
    <property type="protein sequence ID" value="VDM38319.1"/>
    <property type="molecule type" value="Genomic_DNA"/>
</dbReference>
<sequence>MLAGTNGLGCLLVGFVALCALQCPTSSNRAPAARALASLLLPMLHLPHRRALAPTRKKANKALMPVQSNVLAMMVVVLGGSVPPAGRVPASACMPQTTVCHPEQFFVHFRRKNWHTHARIHRHPHT</sequence>
<name>A0A183UES8_TOXCA</name>
<organism evidence="3 4">
    <name type="scientific">Toxocara canis</name>
    <name type="common">Canine roundworm</name>
    <dbReference type="NCBI Taxonomy" id="6265"/>
    <lineage>
        <taxon>Eukaryota</taxon>
        <taxon>Metazoa</taxon>
        <taxon>Ecdysozoa</taxon>
        <taxon>Nematoda</taxon>
        <taxon>Chromadorea</taxon>
        <taxon>Rhabditida</taxon>
        <taxon>Spirurina</taxon>
        <taxon>Ascaridomorpha</taxon>
        <taxon>Ascaridoidea</taxon>
        <taxon>Toxocaridae</taxon>
        <taxon>Toxocara</taxon>
    </lineage>
</organism>
<evidence type="ECO:0000256" key="1">
    <source>
        <dbReference type="SAM" id="SignalP"/>
    </source>
</evidence>
<feature type="chain" id="PRO_5044553144" evidence="1">
    <location>
        <begin position="28"/>
        <end position="126"/>
    </location>
</feature>
<keyword evidence="1" id="KW-0732">Signal</keyword>
<dbReference type="AlphaFoldDB" id="A0A183UES8"/>
<reference evidence="4" key="1">
    <citation type="submission" date="2016-06" db="UniProtKB">
        <authorList>
            <consortium name="WormBaseParasite"/>
        </authorList>
    </citation>
    <scope>IDENTIFICATION</scope>
</reference>
<dbReference type="WBParaSite" id="TCNE_0000699801-mRNA-1">
    <property type="protein sequence ID" value="TCNE_0000699801-mRNA-1"/>
    <property type="gene ID" value="TCNE_0000699801"/>
</dbReference>
<gene>
    <name evidence="2" type="ORF">TCNE_LOCUS6998</name>
</gene>
<evidence type="ECO:0000313" key="2">
    <source>
        <dbReference type="EMBL" id="VDM38319.1"/>
    </source>
</evidence>
<protein>
    <submittedName>
        <fullName evidence="4">Secreted protein</fullName>
    </submittedName>
</protein>
<feature type="signal peptide" evidence="1">
    <location>
        <begin position="1"/>
        <end position="27"/>
    </location>
</feature>